<organism evidence="2 3">
    <name type="scientific">Xenotaenia resolanae</name>
    <dbReference type="NCBI Taxonomy" id="208358"/>
    <lineage>
        <taxon>Eukaryota</taxon>
        <taxon>Metazoa</taxon>
        <taxon>Chordata</taxon>
        <taxon>Craniata</taxon>
        <taxon>Vertebrata</taxon>
        <taxon>Euteleostomi</taxon>
        <taxon>Actinopterygii</taxon>
        <taxon>Neopterygii</taxon>
        <taxon>Teleostei</taxon>
        <taxon>Neoteleostei</taxon>
        <taxon>Acanthomorphata</taxon>
        <taxon>Ovalentaria</taxon>
        <taxon>Atherinomorphae</taxon>
        <taxon>Cyprinodontiformes</taxon>
        <taxon>Goodeidae</taxon>
        <taxon>Xenotaenia</taxon>
    </lineage>
</organism>
<dbReference type="EMBL" id="JAHRIM010022642">
    <property type="protein sequence ID" value="MEQ2263476.1"/>
    <property type="molecule type" value="Genomic_DNA"/>
</dbReference>
<reference evidence="2 3" key="1">
    <citation type="submission" date="2021-06" db="EMBL/GenBank/DDBJ databases">
        <authorList>
            <person name="Palmer J.M."/>
        </authorList>
    </citation>
    <scope>NUCLEOTIDE SEQUENCE [LARGE SCALE GENOMIC DNA]</scope>
    <source>
        <strain evidence="2 3">XR_2019</strain>
        <tissue evidence="2">Muscle</tissue>
    </source>
</reference>
<evidence type="ECO:0000313" key="3">
    <source>
        <dbReference type="Proteomes" id="UP001444071"/>
    </source>
</evidence>
<feature type="region of interest" description="Disordered" evidence="1">
    <location>
        <begin position="44"/>
        <end position="66"/>
    </location>
</feature>
<dbReference type="Proteomes" id="UP001444071">
    <property type="component" value="Unassembled WGS sequence"/>
</dbReference>
<gene>
    <name evidence="2" type="ORF">XENORESO_008219</name>
</gene>
<protein>
    <submittedName>
        <fullName evidence="2">Uncharacterized protein</fullName>
    </submittedName>
</protein>
<evidence type="ECO:0000256" key="1">
    <source>
        <dbReference type="SAM" id="MobiDB-lite"/>
    </source>
</evidence>
<proteinExistence type="predicted"/>
<accession>A0ABV0W1Y0</accession>
<sequence>MVGQAPNLFILLLHWVYEDSLLRRPLQQICRAVALCNSFHFSQPPAPGRGNAAQKASHLSETDNRGTNCSSIFHSLRLIKKKRHLNGAGCVSPGDSQWKCCGVGGGLSG</sequence>
<name>A0ABV0W1Y0_9TELE</name>
<comment type="caution">
    <text evidence="2">The sequence shown here is derived from an EMBL/GenBank/DDBJ whole genome shotgun (WGS) entry which is preliminary data.</text>
</comment>
<keyword evidence="3" id="KW-1185">Reference proteome</keyword>
<evidence type="ECO:0000313" key="2">
    <source>
        <dbReference type="EMBL" id="MEQ2263476.1"/>
    </source>
</evidence>